<organism evidence="1 2">
    <name type="scientific">Alicyclobacillus dauci</name>
    <dbReference type="NCBI Taxonomy" id="1475485"/>
    <lineage>
        <taxon>Bacteria</taxon>
        <taxon>Bacillati</taxon>
        <taxon>Bacillota</taxon>
        <taxon>Bacilli</taxon>
        <taxon>Bacillales</taxon>
        <taxon>Alicyclobacillaceae</taxon>
        <taxon>Alicyclobacillus</taxon>
    </lineage>
</organism>
<reference evidence="1" key="1">
    <citation type="submission" date="2022-08" db="EMBL/GenBank/DDBJ databases">
        <title>Alicyclobacillus dauci DSM2870, complete genome.</title>
        <authorList>
            <person name="Wang Q."/>
            <person name="Cai R."/>
            <person name="Wang Z."/>
        </authorList>
    </citation>
    <scope>NUCLEOTIDE SEQUENCE</scope>
    <source>
        <strain evidence="1">DSM 28700</strain>
    </source>
</reference>
<gene>
    <name evidence="1" type="ORF">NZD86_09100</name>
</gene>
<dbReference type="RefSeq" id="WP_268046203.1">
    <property type="nucleotide sequence ID" value="NZ_CP104064.1"/>
</dbReference>
<name>A0ABY6Z8N6_9BACL</name>
<dbReference type="EMBL" id="CP104064">
    <property type="protein sequence ID" value="WAH38616.1"/>
    <property type="molecule type" value="Genomic_DNA"/>
</dbReference>
<evidence type="ECO:0000313" key="1">
    <source>
        <dbReference type="EMBL" id="WAH38616.1"/>
    </source>
</evidence>
<accession>A0ABY6Z8N6</accession>
<dbReference type="InterPro" id="IPR038666">
    <property type="entry name" value="SSP1_head-tail_sf"/>
</dbReference>
<protein>
    <submittedName>
        <fullName evidence="1">Phage head closure protein</fullName>
    </submittedName>
</protein>
<dbReference type="Proteomes" id="UP001164803">
    <property type="component" value="Chromosome"/>
</dbReference>
<dbReference type="Pfam" id="PF05521">
    <property type="entry name" value="Phage_HCP"/>
    <property type="match status" value="1"/>
</dbReference>
<dbReference type="NCBIfam" id="TIGR01563">
    <property type="entry name" value="gp16_SPP1"/>
    <property type="match status" value="1"/>
</dbReference>
<evidence type="ECO:0000313" key="2">
    <source>
        <dbReference type="Proteomes" id="UP001164803"/>
    </source>
</evidence>
<dbReference type="InterPro" id="IPR008767">
    <property type="entry name" value="Phage_SPP1_head-tail_adaptor"/>
</dbReference>
<keyword evidence="2" id="KW-1185">Reference proteome</keyword>
<sequence length="110" mass="12687">MTTTGDLRRRVTFQKQVTVTDDEGFSTQTWQDVTTVWAAFKEVTRGKEFEASAALQVENLLDITIRYRTDITPDMRIAYGLRVLHIIEMADKSGEHEYLWFRTREVIGGG</sequence>
<dbReference type="Gene3D" id="2.40.10.270">
    <property type="entry name" value="Bacteriophage SPP1 head-tail adaptor protein"/>
    <property type="match status" value="1"/>
</dbReference>
<proteinExistence type="predicted"/>